<reference evidence="3" key="1">
    <citation type="submission" date="2015-06" db="EMBL/GenBank/DDBJ databases">
        <title>Complete genome sequence and metabolic analysis of phthalate degradation pathway in Gordonia sp. QH-11.</title>
        <authorList>
            <person name="Jin D."/>
            <person name="Kong X."/>
            <person name="Bai Z."/>
        </authorList>
    </citation>
    <scope>NUCLEOTIDE SEQUENCE [LARGE SCALE GENOMIC DNA]</scope>
    <source>
        <strain evidence="3">QH-11</strain>
    </source>
</reference>
<organism evidence="2 3">
    <name type="scientific">Gordonia phthalatica</name>
    <dbReference type="NCBI Taxonomy" id="1136941"/>
    <lineage>
        <taxon>Bacteria</taxon>
        <taxon>Bacillati</taxon>
        <taxon>Actinomycetota</taxon>
        <taxon>Actinomycetes</taxon>
        <taxon>Mycobacteriales</taxon>
        <taxon>Gordoniaceae</taxon>
        <taxon>Gordonia</taxon>
    </lineage>
</organism>
<evidence type="ECO:0000259" key="1">
    <source>
        <dbReference type="Pfam" id="PF12697"/>
    </source>
</evidence>
<dbReference type="InterPro" id="IPR000073">
    <property type="entry name" value="AB_hydrolase_1"/>
</dbReference>
<dbReference type="Gene3D" id="3.40.50.1820">
    <property type="entry name" value="alpha/beta hydrolase"/>
    <property type="match status" value="1"/>
</dbReference>
<dbReference type="STRING" id="1136941.ACH46_15085"/>
<proteinExistence type="predicted"/>
<feature type="domain" description="AB hydrolase-1" evidence="1">
    <location>
        <begin position="24"/>
        <end position="262"/>
    </location>
</feature>
<dbReference type="Pfam" id="PF12697">
    <property type="entry name" value="Abhydrolase_6"/>
    <property type="match status" value="1"/>
</dbReference>
<evidence type="ECO:0000313" key="2">
    <source>
        <dbReference type="EMBL" id="ALG85556.1"/>
    </source>
</evidence>
<protein>
    <submittedName>
        <fullName evidence="2">Alpha/beta hydrolase</fullName>
    </submittedName>
</protein>
<dbReference type="SUPFAM" id="SSF53474">
    <property type="entry name" value="alpha/beta-Hydrolases"/>
    <property type="match status" value="1"/>
</dbReference>
<dbReference type="EMBL" id="CP011853">
    <property type="protein sequence ID" value="ALG85556.1"/>
    <property type="molecule type" value="Genomic_DNA"/>
</dbReference>
<dbReference type="KEGG" id="goq:ACH46_15085"/>
<reference evidence="2 3" key="2">
    <citation type="journal article" date="2017" name="Int. J. Syst. Evol. Microbiol.">
        <title>Gordonia phthalatica sp. nov., a di-n-butyl phthalate-degrading bacterium isolated from activated sludge.</title>
        <authorList>
            <person name="Jin D."/>
            <person name="Kong X."/>
            <person name="Jia M."/>
            <person name="Yu X."/>
            <person name="Wang X."/>
            <person name="Zhuang X."/>
            <person name="Deng Y."/>
            <person name="Bai Z."/>
        </authorList>
    </citation>
    <scope>NUCLEOTIDE SEQUENCE [LARGE SCALE GENOMIC DNA]</scope>
    <source>
        <strain evidence="2 3">QH-11</strain>
    </source>
</reference>
<sequence length="269" mass="28796">MPDIPARDLHVHLFGPDDPDVPHVLAVHGLTGHGQRWGRLADAHLPGVRVVAPDLLGHGHSPWEPPWGIADNADALSAALDRYIAEQSRPVVILAHSFGCAISLELAARRPDDVAGLVLLDPAQGLDAGFARTIAESAMARWGNTDAEDAKAAKRMEGWGEVPAEILDAEVVEHLIPTADGRVSWRVSAPAVATAWSEMAGRFRLPPVGVPTHVVIAGRVDPPFVRPAFLAACADQRADSVTVHRVDTEHMVPFLVPELCADIVKGLLR</sequence>
<dbReference type="InterPro" id="IPR029058">
    <property type="entry name" value="AB_hydrolase_fold"/>
</dbReference>
<dbReference type="Proteomes" id="UP000063789">
    <property type="component" value="Chromosome"/>
</dbReference>
<name>A0A0N9NCZ9_9ACTN</name>
<dbReference type="OrthoDB" id="3193334at2"/>
<keyword evidence="2" id="KW-0378">Hydrolase</keyword>
<dbReference type="InterPro" id="IPR050266">
    <property type="entry name" value="AB_hydrolase_sf"/>
</dbReference>
<dbReference type="AlphaFoldDB" id="A0A0N9NCZ9"/>
<dbReference type="GO" id="GO:0016020">
    <property type="term" value="C:membrane"/>
    <property type="evidence" value="ECO:0007669"/>
    <property type="project" value="TreeGrafter"/>
</dbReference>
<dbReference type="RefSeq" id="WP_062393643.1">
    <property type="nucleotide sequence ID" value="NZ_CP011853.1"/>
</dbReference>
<dbReference type="PANTHER" id="PTHR43798:SF33">
    <property type="entry name" value="HYDROLASE, PUTATIVE (AFU_ORTHOLOGUE AFUA_2G14860)-RELATED"/>
    <property type="match status" value="1"/>
</dbReference>
<dbReference type="PRINTS" id="PR00111">
    <property type="entry name" value="ABHYDROLASE"/>
</dbReference>
<dbReference type="PANTHER" id="PTHR43798">
    <property type="entry name" value="MONOACYLGLYCEROL LIPASE"/>
    <property type="match status" value="1"/>
</dbReference>
<accession>A0A0N9NCZ9</accession>
<evidence type="ECO:0000313" key="3">
    <source>
        <dbReference type="Proteomes" id="UP000063789"/>
    </source>
</evidence>
<keyword evidence="3" id="KW-1185">Reference proteome</keyword>
<dbReference type="GO" id="GO:0016787">
    <property type="term" value="F:hydrolase activity"/>
    <property type="evidence" value="ECO:0007669"/>
    <property type="project" value="UniProtKB-KW"/>
</dbReference>
<gene>
    <name evidence="2" type="ORF">ACH46_15085</name>
</gene>
<dbReference type="PATRIC" id="fig|1136941.3.peg.3081"/>